<gene>
    <name evidence="1" type="ORF">H9712_09405</name>
</gene>
<reference evidence="1" key="2">
    <citation type="submission" date="2021-04" db="EMBL/GenBank/DDBJ databases">
        <authorList>
            <person name="Gilroy R."/>
        </authorList>
    </citation>
    <scope>NUCLEOTIDE SEQUENCE</scope>
    <source>
        <strain evidence="1">CHK192-8294</strain>
    </source>
</reference>
<comment type="caution">
    <text evidence="1">The sequence shown here is derived from an EMBL/GenBank/DDBJ whole genome shotgun (WGS) entry which is preliminary data.</text>
</comment>
<dbReference type="AlphaFoldDB" id="A0A9D2MP17"/>
<organism evidence="1 2">
    <name type="scientific">Candidatus Flavonifractor intestinigallinarum</name>
    <dbReference type="NCBI Taxonomy" id="2838586"/>
    <lineage>
        <taxon>Bacteria</taxon>
        <taxon>Bacillati</taxon>
        <taxon>Bacillota</taxon>
        <taxon>Clostridia</taxon>
        <taxon>Eubacteriales</taxon>
        <taxon>Oscillospiraceae</taxon>
        <taxon>Flavonifractor</taxon>
    </lineage>
</organism>
<reference evidence="1" key="1">
    <citation type="journal article" date="2021" name="PeerJ">
        <title>Extensive microbial diversity within the chicken gut microbiome revealed by metagenomics and culture.</title>
        <authorList>
            <person name="Gilroy R."/>
            <person name="Ravi A."/>
            <person name="Getino M."/>
            <person name="Pursley I."/>
            <person name="Horton D.L."/>
            <person name="Alikhan N.F."/>
            <person name="Baker D."/>
            <person name="Gharbi K."/>
            <person name="Hall N."/>
            <person name="Watson M."/>
            <person name="Adriaenssens E.M."/>
            <person name="Foster-Nyarko E."/>
            <person name="Jarju S."/>
            <person name="Secka A."/>
            <person name="Antonio M."/>
            <person name="Oren A."/>
            <person name="Chaudhuri R.R."/>
            <person name="La Ragione R."/>
            <person name="Hildebrand F."/>
            <person name="Pallen M.J."/>
        </authorList>
    </citation>
    <scope>NUCLEOTIDE SEQUENCE</scope>
    <source>
        <strain evidence="1">CHK192-8294</strain>
    </source>
</reference>
<evidence type="ECO:0000313" key="2">
    <source>
        <dbReference type="Proteomes" id="UP000823921"/>
    </source>
</evidence>
<dbReference type="Pfam" id="PF19524">
    <property type="entry name" value="DUF6054"/>
    <property type="match status" value="1"/>
</dbReference>
<proteinExistence type="predicted"/>
<dbReference type="InterPro" id="IPR046117">
    <property type="entry name" value="DUF6054"/>
</dbReference>
<name>A0A9D2MP17_9FIRM</name>
<sequence>MAKLERDLSGSFDRLLDYLHDGILSGSSSASWEDGSDYRSGSFRMAVRVYERYSFMGGNRVSLNLTLVGNGPRLFLSAITAGGSQAMLFKINTLGEEAFLDKVEALLNGWKG</sequence>
<protein>
    <submittedName>
        <fullName evidence="1">Uncharacterized protein</fullName>
    </submittedName>
</protein>
<dbReference type="Proteomes" id="UP000823921">
    <property type="component" value="Unassembled WGS sequence"/>
</dbReference>
<accession>A0A9D2MP17</accession>
<evidence type="ECO:0000313" key="1">
    <source>
        <dbReference type="EMBL" id="HJB81193.1"/>
    </source>
</evidence>
<dbReference type="EMBL" id="DWXO01000089">
    <property type="protein sequence ID" value="HJB81193.1"/>
    <property type="molecule type" value="Genomic_DNA"/>
</dbReference>